<keyword evidence="4 5" id="KW-0408">Iron</keyword>
<evidence type="ECO:0008006" key="8">
    <source>
        <dbReference type="Google" id="ProtNLM"/>
    </source>
</evidence>
<feature type="binding site" evidence="5">
    <location>
        <position position="341"/>
    </location>
    <ligand>
        <name>Fe cation</name>
        <dbReference type="ChEBI" id="CHEBI:24875"/>
        <note>catalytic</note>
    </ligand>
</feature>
<dbReference type="GO" id="GO:0016121">
    <property type="term" value="P:carotene catabolic process"/>
    <property type="evidence" value="ECO:0007669"/>
    <property type="project" value="TreeGrafter"/>
</dbReference>
<sequence>MTSQSTKTCVVTHYKDWPNTQGFDVHSEERSPVELRVEGRIPEYTAGVLFRTGLGPRSVETAKSKTFKVNHWFDGFSLVHRFQIHRPEPGSSVRVTYNSRLTSDGLIERVRKKGQLEEFTFAAKYDPCRTFFQKVQSVFKPSENLERPNDVNVGVTLSVNFPGLPSPRESQESKGISTLCTKTDATMMQMLDPETLEPLGIARQSNLHPDLKGPTSGAHAKSDPATGDVFNYNLEFGRTGTYRVFRVSAKTGKTSILATFTHAPAYLHSIFLTENYVVLCVWNSFFTAGGATILWTRNLLDAMTWDDKQSATWFVIDKREKENGGKGVVATYKSDPFFAFHTINAYEEPSKESADGLDIVADIPIYPNMDVLHHLYLDNLMSDSPKANSPNRPVNATAAAKHRRYRLPGIPKQARTGPAQAVLEYESLAGNAAELPIINPRMVTKKHRYMYGINDQGLSTFVDSLVKYDAETNEIIRWSKHGQTPGEPIFVQDPESSDEDGGVLLSVVLDGPNGKSYLMVLDAKTMTEIGRAHVDRPIGFGFHGLHVKERNGGQGELALNV</sequence>
<evidence type="ECO:0000256" key="2">
    <source>
        <dbReference type="ARBA" id="ARBA00022723"/>
    </source>
</evidence>
<name>A0A438MYK5_EXOME</name>
<evidence type="ECO:0000256" key="5">
    <source>
        <dbReference type="PIRSR" id="PIRSR604294-1"/>
    </source>
</evidence>
<evidence type="ECO:0000256" key="1">
    <source>
        <dbReference type="ARBA" id="ARBA00006787"/>
    </source>
</evidence>
<organism evidence="6 7">
    <name type="scientific">Exophiala mesophila</name>
    <name type="common">Black yeast-like fungus</name>
    <dbReference type="NCBI Taxonomy" id="212818"/>
    <lineage>
        <taxon>Eukaryota</taxon>
        <taxon>Fungi</taxon>
        <taxon>Dikarya</taxon>
        <taxon>Ascomycota</taxon>
        <taxon>Pezizomycotina</taxon>
        <taxon>Eurotiomycetes</taxon>
        <taxon>Chaetothyriomycetidae</taxon>
        <taxon>Chaetothyriales</taxon>
        <taxon>Herpotrichiellaceae</taxon>
        <taxon>Exophiala</taxon>
    </lineage>
</organism>
<dbReference type="GO" id="GO:0046872">
    <property type="term" value="F:metal ion binding"/>
    <property type="evidence" value="ECO:0007669"/>
    <property type="project" value="UniProtKB-KW"/>
</dbReference>
<dbReference type="EMBL" id="NAJM01000040">
    <property type="protein sequence ID" value="RVX68203.1"/>
    <property type="molecule type" value="Genomic_DNA"/>
</dbReference>
<evidence type="ECO:0000313" key="7">
    <source>
        <dbReference type="Proteomes" id="UP000288859"/>
    </source>
</evidence>
<evidence type="ECO:0000256" key="4">
    <source>
        <dbReference type="ARBA" id="ARBA00023004"/>
    </source>
</evidence>
<dbReference type="Pfam" id="PF03055">
    <property type="entry name" value="RPE65"/>
    <property type="match status" value="1"/>
</dbReference>
<comment type="cofactor">
    <cofactor evidence="5">
        <name>Fe(2+)</name>
        <dbReference type="ChEBI" id="CHEBI:29033"/>
    </cofactor>
    <text evidence="5">Binds 1 Fe(2+) ion per subunit.</text>
</comment>
<dbReference type="Proteomes" id="UP000288859">
    <property type="component" value="Unassembled WGS sequence"/>
</dbReference>
<gene>
    <name evidence="6" type="ORF">B0A52_08712</name>
</gene>
<dbReference type="GO" id="GO:0010436">
    <property type="term" value="F:carotenoid dioxygenase activity"/>
    <property type="evidence" value="ECO:0007669"/>
    <property type="project" value="TreeGrafter"/>
</dbReference>
<dbReference type="OrthoDB" id="407010at2759"/>
<reference evidence="6 7" key="1">
    <citation type="submission" date="2017-03" db="EMBL/GenBank/DDBJ databases">
        <title>Genomes of endolithic fungi from Antarctica.</title>
        <authorList>
            <person name="Coleine C."/>
            <person name="Masonjones S."/>
            <person name="Stajich J.E."/>
        </authorList>
    </citation>
    <scope>NUCLEOTIDE SEQUENCE [LARGE SCALE GENOMIC DNA]</scope>
    <source>
        <strain evidence="6 7">CCFEE 6314</strain>
    </source>
</reference>
<accession>A0A438MYK5</accession>
<dbReference type="VEuPathDB" id="FungiDB:PV10_06540"/>
<evidence type="ECO:0000313" key="6">
    <source>
        <dbReference type="EMBL" id="RVX68203.1"/>
    </source>
</evidence>
<proteinExistence type="inferred from homology"/>
<comment type="similarity">
    <text evidence="1">Belongs to the carotenoid oxygenase family.</text>
</comment>
<comment type="caution">
    <text evidence="6">The sequence shown here is derived from an EMBL/GenBank/DDBJ whole genome shotgun (WGS) entry which is preliminary data.</text>
</comment>
<evidence type="ECO:0000256" key="3">
    <source>
        <dbReference type="ARBA" id="ARBA00023002"/>
    </source>
</evidence>
<dbReference type="PANTHER" id="PTHR10543">
    <property type="entry name" value="BETA-CAROTENE DIOXYGENASE"/>
    <property type="match status" value="1"/>
</dbReference>
<feature type="binding site" evidence="5">
    <location>
        <position position="219"/>
    </location>
    <ligand>
        <name>Fe cation</name>
        <dbReference type="ChEBI" id="CHEBI:24875"/>
        <note>catalytic</note>
    </ligand>
</feature>
<feature type="binding site" evidence="5">
    <location>
        <position position="268"/>
    </location>
    <ligand>
        <name>Fe cation</name>
        <dbReference type="ChEBI" id="CHEBI:24875"/>
        <note>catalytic</note>
    </ligand>
</feature>
<dbReference type="AlphaFoldDB" id="A0A438MYK5"/>
<dbReference type="InterPro" id="IPR004294">
    <property type="entry name" value="Carotenoid_Oase"/>
</dbReference>
<dbReference type="PANTHER" id="PTHR10543:SF24">
    <property type="entry name" value="CAROTENOID ISOMEROOXYGENASE"/>
    <property type="match status" value="1"/>
</dbReference>
<keyword evidence="3" id="KW-0560">Oxidoreductase</keyword>
<feature type="binding site" evidence="5">
    <location>
        <position position="543"/>
    </location>
    <ligand>
        <name>Fe cation</name>
        <dbReference type="ChEBI" id="CHEBI:24875"/>
        <note>catalytic</note>
    </ligand>
</feature>
<protein>
    <recommendedName>
        <fullName evidence="8">Dioxygenase</fullName>
    </recommendedName>
</protein>
<keyword evidence="2 5" id="KW-0479">Metal-binding</keyword>